<reference evidence="5" key="1">
    <citation type="submission" date="2022-11" db="UniProtKB">
        <authorList>
            <consortium name="WormBaseParasite"/>
        </authorList>
    </citation>
    <scope>IDENTIFICATION</scope>
</reference>
<dbReference type="GO" id="GO:0005524">
    <property type="term" value="F:ATP binding"/>
    <property type="evidence" value="ECO:0007669"/>
    <property type="project" value="UniProtKB-KW"/>
</dbReference>
<keyword evidence="2" id="KW-0067">ATP-binding</keyword>
<evidence type="ECO:0000256" key="2">
    <source>
        <dbReference type="ARBA" id="ARBA00022840"/>
    </source>
</evidence>
<dbReference type="SMART" id="SM00220">
    <property type="entry name" value="S_TKc"/>
    <property type="match status" value="1"/>
</dbReference>
<dbReference type="WBParaSite" id="ACRNAN_scaffold233.g8463.t1">
    <property type="protein sequence ID" value="ACRNAN_scaffold233.g8463.t1"/>
    <property type="gene ID" value="ACRNAN_scaffold233.g8463"/>
</dbReference>
<dbReference type="PANTHER" id="PTHR24055">
    <property type="entry name" value="MITOGEN-ACTIVATED PROTEIN KINASE"/>
    <property type="match status" value="1"/>
</dbReference>
<evidence type="ECO:0000313" key="5">
    <source>
        <dbReference type="WBParaSite" id="ACRNAN_scaffold233.g8463.t1"/>
    </source>
</evidence>
<keyword evidence="4" id="KW-1185">Reference proteome</keyword>
<dbReference type="SUPFAM" id="SSF56112">
    <property type="entry name" value="Protein kinase-like (PK-like)"/>
    <property type="match status" value="1"/>
</dbReference>
<sequence>MNQVIKYDFYGVNIEHNVIHVPFNYRDLTFIASGVYGKVYQATNIIDPPERFVVIKQLCSPFSHPILAKRAYREIYLLRHLRHENIIELRDLFTPNIAVTDFQQLYIVTGYAGRNLRGIDLKPDNMAVSENNLQLKILDFGLARHVSDEMTGYVATRYYRSPEIMFNWRHYTQKADIWSIGCIMGELYQRQPLFMGRNSKFLY</sequence>
<keyword evidence="1" id="KW-0547">Nucleotide-binding</keyword>
<dbReference type="Proteomes" id="UP000887540">
    <property type="component" value="Unplaced"/>
</dbReference>
<feature type="domain" description="Protein kinase" evidence="3">
    <location>
        <begin position="25"/>
        <end position="203"/>
    </location>
</feature>
<dbReference type="Pfam" id="PF00069">
    <property type="entry name" value="Pkinase"/>
    <property type="match status" value="1"/>
</dbReference>
<evidence type="ECO:0000256" key="1">
    <source>
        <dbReference type="ARBA" id="ARBA00022741"/>
    </source>
</evidence>
<accession>A0A914DEP0</accession>
<dbReference type="Gene3D" id="1.10.510.10">
    <property type="entry name" value="Transferase(Phosphotransferase) domain 1"/>
    <property type="match status" value="1"/>
</dbReference>
<dbReference type="Gene3D" id="3.30.200.20">
    <property type="entry name" value="Phosphorylase Kinase, domain 1"/>
    <property type="match status" value="1"/>
</dbReference>
<dbReference type="PROSITE" id="PS50011">
    <property type="entry name" value="PROTEIN_KINASE_DOM"/>
    <property type="match status" value="1"/>
</dbReference>
<evidence type="ECO:0000313" key="4">
    <source>
        <dbReference type="Proteomes" id="UP000887540"/>
    </source>
</evidence>
<protein>
    <submittedName>
        <fullName evidence="5">Protein kinase domain-containing protein</fullName>
    </submittedName>
</protein>
<dbReference type="InterPro" id="IPR000719">
    <property type="entry name" value="Prot_kinase_dom"/>
</dbReference>
<dbReference type="InterPro" id="IPR050117">
    <property type="entry name" value="MAPK"/>
</dbReference>
<dbReference type="GO" id="GO:0004672">
    <property type="term" value="F:protein kinase activity"/>
    <property type="evidence" value="ECO:0007669"/>
    <property type="project" value="InterPro"/>
</dbReference>
<dbReference type="InterPro" id="IPR011009">
    <property type="entry name" value="Kinase-like_dom_sf"/>
</dbReference>
<evidence type="ECO:0000259" key="3">
    <source>
        <dbReference type="PROSITE" id="PS50011"/>
    </source>
</evidence>
<name>A0A914DEP0_9BILA</name>
<dbReference type="AlphaFoldDB" id="A0A914DEP0"/>
<proteinExistence type="predicted"/>
<organism evidence="4 5">
    <name type="scientific">Acrobeloides nanus</name>
    <dbReference type="NCBI Taxonomy" id="290746"/>
    <lineage>
        <taxon>Eukaryota</taxon>
        <taxon>Metazoa</taxon>
        <taxon>Ecdysozoa</taxon>
        <taxon>Nematoda</taxon>
        <taxon>Chromadorea</taxon>
        <taxon>Rhabditida</taxon>
        <taxon>Tylenchina</taxon>
        <taxon>Cephalobomorpha</taxon>
        <taxon>Cephaloboidea</taxon>
        <taxon>Cephalobidae</taxon>
        <taxon>Acrobeloides</taxon>
    </lineage>
</organism>